<evidence type="ECO:0000256" key="1">
    <source>
        <dbReference type="ARBA" id="ARBA00004790"/>
    </source>
</evidence>
<dbReference type="InterPro" id="IPR014729">
    <property type="entry name" value="Rossmann-like_a/b/a_fold"/>
</dbReference>
<keyword evidence="3 6" id="KW-0547">Nucleotide-binding</keyword>
<keyword evidence="2 6" id="KW-0436">Ligase</keyword>
<evidence type="ECO:0000256" key="2">
    <source>
        <dbReference type="ARBA" id="ARBA00022598"/>
    </source>
</evidence>
<dbReference type="NCBIfam" id="TIGR00552">
    <property type="entry name" value="nadE"/>
    <property type="match status" value="1"/>
</dbReference>
<evidence type="ECO:0000313" key="10">
    <source>
        <dbReference type="Proteomes" id="UP000315363"/>
    </source>
</evidence>
<dbReference type="InterPro" id="IPR003694">
    <property type="entry name" value="NAD_synthase"/>
</dbReference>
<keyword evidence="10" id="KW-1185">Reference proteome</keyword>
<dbReference type="PANTHER" id="PTHR23090:SF9">
    <property type="entry name" value="GLUTAMINE-DEPENDENT NAD(+) SYNTHETASE"/>
    <property type="match status" value="1"/>
</dbReference>
<dbReference type="Gene3D" id="3.40.50.620">
    <property type="entry name" value="HUPs"/>
    <property type="match status" value="1"/>
</dbReference>
<evidence type="ECO:0000256" key="5">
    <source>
        <dbReference type="ARBA" id="ARBA00023027"/>
    </source>
</evidence>
<dbReference type="EMBL" id="VHIF01000001">
    <property type="protein sequence ID" value="TQO38589.1"/>
    <property type="molecule type" value="Genomic_DNA"/>
</dbReference>
<reference evidence="9 10" key="1">
    <citation type="submission" date="2019-06" db="EMBL/GenBank/DDBJ databases">
        <title>A large-scale integrated study on North Sea by COGITO (Coastal Microbe Genomic &amp; Taxonomic Observatory).</title>
        <authorList>
            <person name="Teeling H."/>
        </authorList>
    </citation>
    <scope>NUCLEOTIDE SEQUENCE [LARGE SCALE GENOMIC DNA]</scope>
    <source>
        <strain evidence="9 10">MAR_2009_79</strain>
    </source>
</reference>
<dbReference type="CDD" id="cd00553">
    <property type="entry name" value="NAD_synthase"/>
    <property type="match status" value="1"/>
</dbReference>
<dbReference type="NCBIfam" id="NF002048">
    <property type="entry name" value="PRK00876.1"/>
    <property type="match status" value="1"/>
</dbReference>
<name>A0ABY3AER9_9FLAO</name>
<proteinExistence type="inferred from homology"/>
<feature type="domain" description="NAD/GMP synthase" evidence="8">
    <location>
        <begin position="154"/>
        <end position="307"/>
    </location>
</feature>
<keyword evidence="5 6" id="KW-0520">NAD</keyword>
<keyword evidence="4 6" id="KW-0067">ATP-binding</keyword>
<evidence type="ECO:0000256" key="6">
    <source>
        <dbReference type="RuleBase" id="RU003811"/>
    </source>
</evidence>
<dbReference type="SUPFAM" id="SSF52402">
    <property type="entry name" value="Adenine nucleotide alpha hydrolases-like"/>
    <property type="match status" value="1"/>
</dbReference>
<dbReference type="RefSeq" id="WP_142190162.1">
    <property type="nucleotide sequence ID" value="NZ_VHIF01000001.1"/>
</dbReference>
<dbReference type="Pfam" id="PF02540">
    <property type="entry name" value="NAD_synthase"/>
    <property type="match status" value="2"/>
</dbReference>
<comment type="catalytic activity">
    <reaction evidence="7">
        <text>deamido-NAD(+) + NH4(+) + ATP = AMP + diphosphate + NAD(+) + H(+)</text>
        <dbReference type="Rhea" id="RHEA:21188"/>
        <dbReference type="ChEBI" id="CHEBI:15378"/>
        <dbReference type="ChEBI" id="CHEBI:28938"/>
        <dbReference type="ChEBI" id="CHEBI:30616"/>
        <dbReference type="ChEBI" id="CHEBI:33019"/>
        <dbReference type="ChEBI" id="CHEBI:57540"/>
        <dbReference type="ChEBI" id="CHEBI:58437"/>
        <dbReference type="ChEBI" id="CHEBI:456215"/>
        <dbReference type="EC" id="6.3.1.5"/>
    </reaction>
</comment>
<dbReference type="InterPro" id="IPR022310">
    <property type="entry name" value="NAD/GMP_synthase"/>
</dbReference>
<organism evidence="9 10">
    <name type="scientific">Arenibacter algicola</name>
    <dbReference type="NCBI Taxonomy" id="616991"/>
    <lineage>
        <taxon>Bacteria</taxon>
        <taxon>Pseudomonadati</taxon>
        <taxon>Bacteroidota</taxon>
        <taxon>Flavobacteriia</taxon>
        <taxon>Flavobacteriales</taxon>
        <taxon>Flavobacteriaceae</taxon>
        <taxon>Arenibacter</taxon>
    </lineage>
</organism>
<accession>A0ABY3AER9</accession>
<evidence type="ECO:0000256" key="7">
    <source>
        <dbReference type="RuleBase" id="RU003812"/>
    </source>
</evidence>
<evidence type="ECO:0000256" key="3">
    <source>
        <dbReference type="ARBA" id="ARBA00022741"/>
    </source>
</evidence>
<comment type="similarity">
    <text evidence="6">Belongs to the NAD synthetase family.</text>
</comment>
<dbReference type="Proteomes" id="UP000315363">
    <property type="component" value="Unassembled WGS sequence"/>
</dbReference>
<dbReference type="PANTHER" id="PTHR23090">
    <property type="entry name" value="NH 3 /GLUTAMINE-DEPENDENT NAD + SYNTHETASE"/>
    <property type="match status" value="1"/>
</dbReference>
<comment type="pathway">
    <text evidence="1">Cofactor biosynthesis; NAD(+) biosynthesis.</text>
</comment>
<comment type="caution">
    <text evidence="9">The sequence shown here is derived from an EMBL/GenBank/DDBJ whole genome shotgun (WGS) entry which is preliminary data.</text>
</comment>
<feature type="domain" description="NAD/GMP synthase" evidence="8">
    <location>
        <begin position="25"/>
        <end position="110"/>
    </location>
</feature>
<gene>
    <name evidence="9" type="ORF">GQ41_3245</name>
</gene>
<evidence type="ECO:0000313" key="9">
    <source>
        <dbReference type="EMBL" id="TQO38589.1"/>
    </source>
</evidence>
<evidence type="ECO:0000256" key="4">
    <source>
        <dbReference type="ARBA" id="ARBA00022840"/>
    </source>
</evidence>
<protein>
    <recommendedName>
        <fullName evidence="7">NH(3)-dependent NAD(+) synthetase</fullName>
        <ecNumber evidence="7">6.3.1.5</ecNumber>
    </recommendedName>
</protein>
<dbReference type="EC" id="6.3.1.5" evidence="7"/>
<sequence length="326" mass="37148">MKDKKRKPFSKDILKIDNIEYVCNQVIEKLKKDVAHKLQRRGAIVGISGGIDSSVVLALAVKAFGPKRVLGIMLPEQDSSGDSEMLAKILANKFEVDTLVENITSALEGFGCYRRRDEAIARVIKNFHPLEDKAKIEIKQNIGQNIPAIFSVTVIKPDGEIISKLLPVMEYLQIVASTNFKQRSRMSMLYYHAESLHYAVIGTPNKHEVEQGFFVKHGDGAADVMPIAHLYKTQVYQLAEYLGIPQEIIDRTPTTDTYTAEQTQEDFFYQMPFETMDLIWYGWENAYDAEEVGKVMGKTTKEINNIYMSFARKVKTTEYLRMKPLF</sequence>
<evidence type="ECO:0000259" key="8">
    <source>
        <dbReference type="Pfam" id="PF02540"/>
    </source>
</evidence>